<evidence type="ECO:0000313" key="9">
    <source>
        <dbReference type="Proteomes" id="UP000009183"/>
    </source>
</evidence>
<dbReference type="Gene3D" id="3.40.50.620">
    <property type="entry name" value="HUPs"/>
    <property type="match status" value="1"/>
</dbReference>
<evidence type="ECO:0000256" key="1">
    <source>
        <dbReference type="ARBA" id="ARBA00022598"/>
    </source>
</evidence>
<keyword evidence="4 6" id="KW-0658">Purine biosynthesis</keyword>
<evidence type="ECO:0000313" key="8">
    <source>
        <dbReference type="EMBL" id="CBI27425.3"/>
    </source>
</evidence>
<evidence type="ECO:0000256" key="2">
    <source>
        <dbReference type="ARBA" id="ARBA00022741"/>
    </source>
</evidence>
<organism evidence="8 9">
    <name type="scientific">Vitis vinifera</name>
    <name type="common">Grape</name>
    <dbReference type="NCBI Taxonomy" id="29760"/>
    <lineage>
        <taxon>Eukaryota</taxon>
        <taxon>Viridiplantae</taxon>
        <taxon>Streptophyta</taxon>
        <taxon>Embryophyta</taxon>
        <taxon>Tracheophyta</taxon>
        <taxon>Spermatophyta</taxon>
        <taxon>Magnoliopsida</taxon>
        <taxon>eudicotyledons</taxon>
        <taxon>Gunneridae</taxon>
        <taxon>Pentapetalae</taxon>
        <taxon>rosids</taxon>
        <taxon>Vitales</taxon>
        <taxon>Vitaceae</taxon>
        <taxon>Viteae</taxon>
        <taxon>Vitis</taxon>
    </lineage>
</organism>
<sequence>MLISFSLLGKYLEVLAKVWNVKKSVHLVQGTLHPDVIKPCPLPGSGRTHSHAIKSHHNVGGLPKDMKLKLIEPLKLLFMDEVRELWRILNVPQAFLQRHPFPRPGLVERVLGDVTEKIPWIFNARLMRFSSNQPKMLENGSFWALR</sequence>
<reference evidence="9" key="1">
    <citation type="journal article" date="2007" name="Nature">
        <title>The grapevine genome sequence suggests ancestral hexaploidization in major angiosperm phyla.</title>
        <authorList>
            <consortium name="The French-Italian Public Consortium for Grapevine Genome Characterization."/>
            <person name="Jaillon O."/>
            <person name="Aury J.-M."/>
            <person name="Noel B."/>
            <person name="Policriti A."/>
            <person name="Clepet C."/>
            <person name="Casagrande A."/>
            <person name="Choisne N."/>
            <person name="Aubourg S."/>
            <person name="Vitulo N."/>
            <person name="Jubin C."/>
            <person name="Vezzi A."/>
            <person name="Legeai F."/>
            <person name="Hugueney P."/>
            <person name="Dasilva C."/>
            <person name="Horner D."/>
            <person name="Mica E."/>
            <person name="Jublot D."/>
            <person name="Poulain J."/>
            <person name="Bruyere C."/>
            <person name="Billault A."/>
            <person name="Segurens B."/>
            <person name="Gouyvenoux M."/>
            <person name="Ugarte E."/>
            <person name="Cattonaro F."/>
            <person name="Anthouard V."/>
            <person name="Vico V."/>
            <person name="Del Fabbro C."/>
            <person name="Alaux M."/>
            <person name="Di Gaspero G."/>
            <person name="Dumas V."/>
            <person name="Felice N."/>
            <person name="Paillard S."/>
            <person name="Juman I."/>
            <person name="Moroldo M."/>
            <person name="Scalabrin S."/>
            <person name="Canaguier A."/>
            <person name="Le Clainche I."/>
            <person name="Malacrida G."/>
            <person name="Durand E."/>
            <person name="Pesole G."/>
            <person name="Laucou V."/>
            <person name="Chatelet P."/>
            <person name="Merdinoglu D."/>
            <person name="Delledonne M."/>
            <person name="Pezzotti M."/>
            <person name="Lecharny A."/>
            <person name="Scarpelli C."/>
            <person name="Artiguenave F."/>
            <person name="Pe M.E."/>
            <person name="Valle G."/>
            <person name="Morgante M."/>
            <person name="Caboche M."/>
            <person name="Adam-Blondon A.-F."/>
            <person name="Weissenbach J."/>
            <person name="Quetier F."/>
            <person name="Wincker P."/>
        </authorList>
    </citation>
    <scope>NUCLEOTIDE SEQUENCE [LARGE SCALE GENOMIC DNA]</scope>
    <source>
        <strain evidence="9">cv. Pinot noir / PN40024</strain>
    </source>
</reference>
<dbReference type="PANTHER" id="PTHR11922">
    <property type="entry name" value="GMP SYNTHASE-RELATED"/>
    <property type="match status" value="1"/>
</dbReference>
<evidence type="ECO:0000256" key="3">
    <source>
        <dbReference type="ARBA" id="ARBA00022749"/>
    </source>
</evidence>
<dbReference type="InParanoid" id="D7TAA3"/>
<keyword evidence="2 6" id="KW-0547">Nucleotide-binding</keyword>
<dbReference type="GO" id="GO:0003921">
    <property type="term" value="F:GMP synthase activity"/>
    <property type="evidence" value="ECO:0007669"/>
    <property type="project" value="InterPro"/>
</dbReference>
<keyword evidence="3 6" id="KW-0332">GMP biosynthesis</keyword>
<proteinExistence type="predicted"/>
<dbReference type="HOGENOM" id="CLU_1780811_0_0_1"/>
<dbReference type="PaxDb" id="29760-VIT_01s0010g00910.t01"/>
<accession>D7TAA3</accession>
<dbReference type="STRING" id="29760.D7TAA3"/>
<dbReference type="PROSITE" id="PS51553">
    <property type="entry name" value="GMPS_ATP_PPASE"/>
    <property type="match status" value="1"/>
</dbReference>
<dbReference type="eggNOG" id="KOG1622">
    <property type="taxonomic scope" value="Eukaryota"/>
</dbReference>
<dbReference type="OrthoDB" id="421110at2759"/>
<dbReference type="SUPFAM" id="SSF52402">
    <property type="entry name" value="Adenine nucleotide alpha hydrolases-like"/>
    <property type="match status" value="1"/>
</dbReference>
<dbReference type="InterPro" id="IPR025777">
    <property type="entry name" value="GMPS_ATP_PPase_dom"/>
</dbReference>
<name>D7TAA3_VITVI</name>
<keyword evidence="9" id="KW-1185">Reference proteome</keyword>
<evidence type="ECO:0000256" key="4">
    <source>
        <dbReference type="ARBA" id="ARBA00022755"/>
    </source>
</evidence>
<dbReference type="PANTHER" id="PTHR11922:SF2">
    <property type="entry name" value="GMP SYNTHASE [GLUTAMINE-HYDROLYZING]"/>
    <property type="match status" value="1"/>
</dbReference>
<evidence type="ECO:0000256" key="5">
    <source>
        <dbReference type="ARBA" id="ARBA00022840"/>
    </source>
</evidence>
<keyword evidence="5 6" id="KW-0067">ATP-binding</keyword>
<dbReference type="EMBL" id="FN595754">
    <property type="protein sequence ID" value="CBI27425.3"/>
    <property type="molecule type" value="Genomic_DNA"/>
</dbReference>
<feature type="domain" description="GMPS ATP-PPase" evidence="7">
    <location>
        <begin position="1"/>
        <end position="98"/>
    </location>
</feature>
<gene>
    <name evidence="8" type="ordered locus">VIT_01s0010g00910</name>
</gene>
<dbReference type="Proteomes" id="UP000009183">
    <property type="component" value="Chromosome 1"/>
</dbReference>
<evidence type="ECO:0000256" key="6">
    <source>
        <dbReference type="PROSITE-ProRule" id="PRU00886"/>
    </source>
</evidence>
<evidence type="ECO:0000259" key="7">
    <source>
        <dbReference type="PROSITE" id="PS51553"/>
    </source>
</evidence>
<comment type="caution">
    <text evidence="6">Lacks conserved residue(s) required for the propagation of feature annotation.</text>
</comment>
<dbReference type="InterPro" id="IPR014729">
    <property type="entry name" value="Rossmann-like_a/b/a_fold"/>
</dbReference>
<dbReference type="GO" id="GO:0005524">
    <property type="term" value="F:ATP binding"/>
    <property type="evidence" value="ECO:0007669"/>
    <property type="project" value="UniProtKB-UniRule"/>
</dbReference>
<dbReference type="AlphaFoldDB" id="D7TAA3"/>
<keyword evidence="1" id="KW-0436">Ligase</keyword>
<protein>
    <recommendedName>
        <fullName evidence="7">GMPS ATP-PPase domain-containing protein</fullName>
    </recommendedName>
</protein>